<proteinExistence type="predicted"/>
<dbReference type="Proteomes" id="UP000012099">
    <property type="component" value="Unassembled WGS sequence"/>
</dbReference>
<gene>
    <name evidence="1" type="ORF">LEP1GSC035_4141</name>
</gene>
<evidence type="ECO:0000313" key="2">
    <source>
        <dbReference type="Proteomes" id="UP000012099"/>
    </source>
</evidence>
<sequence length="39" mass="4289">MLSSILILKSYSTCGVGYGPVRAAIGSRIRPDFFTQNLR</sequence>
<comment type="caution">
    <text evidence="1">The sequence shown here is derived from an EMBL/GenBank/DDBJ whole genome shotgun (WGS) entry which is preliminary data.</text>
</comment>
<keyword evidence="2" id="KW-1185">Reference proteome</keyword>
<dbReference type="EMBL" id="AHMH02000052">
    <property type="protein sequence ID" value="EMN01479.1"/>
    <property type="molecule type" value="Genomic_DNA"/>
</dbReference>
<reference evidence="1 2" key="1">
    <citation type="submission" date="2013-01" db="EMBL/GenBank/DDBJ databases">
        <authorList>
            <person name="Harkins D.M."/>
            <person name="Durkin A.S."/>
            <person name="Brinkac L.M."/>
            <person name="Haft D.H."/>
            <person name="Selengut J.D."/>
            <person name="Sanka R."/>
            <person name="DePew J."/>
            <person name="Purushe J."/>
            <person name="Whelen A.C."/>
            <person name="Vinetz J.M."/>
            <person name="Sutton G.G."/>
            <person name="Nierman W.C."/>
            <person name="Fouts D.E."/>
        </authorList>
    </citation>
    <scope>NUCLEOTIDE SEQUENCE [LARGE SCALE GENOMIC DNA]</scope>
    <source>
        <strain evidence="1 2">2007001578</strain>
    </source>
</reference>
<accession>A0ABN0J3W0</accession>
<evidence type="ECO:0000313" key="1">
    <source>
        <dbReference type="EMBL" id="EMN01479.1"/>
    </source>
</evidence>
<protein>
    <submittedName>
        <fullName evidence="1">Uncharacterized protein</fullName>
    </submittedName>
</protein>
<name>A0ABN0J3W0_9LEPT</name>
<organism evidence="1 2">
    <name type="scientific">Leptospira noguchii str. 2007001578</name>
    <dbReference type="NCBI Taxonomy" id="1049974"/>
    <lineage>
        <taxon>Bacteria</taxon>
        <taxon>Pseudomonadati</taxon>
        <taxon>Spirochaetota</taxon>
        <taxon>Spirochaetia</taxon>
        <taxon>Leptospirales</taxon>
        <taxon>Leptospiraceae</taxon>
        <taxon>Leptospira</taxon>
    </lineage>
</organism>